<reference evidence="7" key="1">
    <citation type="submission" date="2022-02" db="EMBL/GenBank/DDBJ databases">
        <authorList>
            <person name="Henning P.M."/>
            <person name="McCubbin A.G."/>
            <person name="Shore J.S."/>
        </authorList>
    </citation>
    <scope>NUCLEOTIDE SEQUENCE</scope>
    <source>
        <strain evidence="7">F60SS</strain>
        <tissue evidence="7">Leaves</tissue>
    </source>
</reference>
<dbReference type="Gene3D" id="3.40.50.300">
    <property type="entry name" value="P-loop containing nucleotide triphosphate hydrolases"/>
    <property type="match status" value="2"/>
</dbReference>
<keyword evidence="2" id="KW-0547">Nucleotide-binding</keyword>
<dbReference type="Proteomes" id="UP001141552">
    <property type="component" value="Unassembled WGS sequence"/>
</dbReference>
<dbReference type="InterPro" id="IPR027417">
    <property type="entry name" value="P-loop_NTPase"/>
</dbReference>
<evidence type="ECO:0008006" key="9">
    <source>
        <dbReference type="Google" id="ProtNLM"/>
    </source>
</evidence>
<dbReference type="Gene3D" id="1.20.5.4130">
    <property type="match status" value="1"/>
</dbReference>
<comment type="caution">
    <text evidence="7">The sequence shown here is derived from an EMBL/GenBank/DDBJ whole genome shotgun (WGS) entry which is preliminary data.</text>
</comment>
<dbReference type="InterPro" id="IPR038005">
    <property type="entry name" value="RX-like_CC"/>
</dbReference>
<feature type="domain" description="NB-ARC" evidence="5">
    <location>
        <begin position="233"/>
        <end position="324"/>
    </location>
</feature>
<keyword evidence="3" id="KW-0611">Plant defense</keyword>
<protein>
    <recommendedName>
        <fullName evidence="9">NB-ARC domain-containing protein</fullName>
    </recommendedName>
</protein>
<reference evidence="7" key="2">
    <citation type="journal article" date="2023" name="Plants (Basel)">
        <title>Annotation of the Turnera subulata (Passifloraceae) Draft Genome Reveals the S-Locus Evolved after the Divergence of Turneroideae from Passifloroideae in a Stepwise Manner.</title>
        <authorList>
            <person name="Henning P.M."/>
            <person name="Roalson E.H."/>
            <person name="Mir W."/>
            <person name="McCubbin A.G."/>
            <person name="Shore J.S."/>
        </authorList>
    </citation>
    <scope>NUCLEOTIDE SEQUENCE</scope>
    <source>
        <strain evidence="7">F60SS</strain>
    </source>
</reference>
<dbReference type="InterPro" id="IPR041118">
    <property type="entry name" value="Rx_N"/>
</dbReference>
<evidence type="ECO:0000256" key="2">
    <source>
        <dbReference type="ARBA" id="ARBA00022741"/>
    </source>
</evidence>
<dbReference type="SUPFAM" id="SSF52540">
    <property type="entry name" value="P-loop containing nucleoside triphosphate hydrolases"/>
    <property type="match status" value="1"/>
</dbReference>
<sequence>MRKETLKKVGLLGVEGIQLSWGFKANLQKLKQSLESIRAVLHDAEDKQAEKPSVKDWLQKLREVAYEADDVLDEFGYEVLRQKVETTPTEKVCSFFSASNPLAFRLQMALKTDKINTELAEIMNDAVTFGLISAIITMGRAPHTGTGRVIRDSILSKSQQIIGRDKDVSKMIELLNISRDEMLSVVPIVGMGGLGKTTLAKLVVKAMKDKGFSIENMDLCFAGGRSMMSNLDTIVRRLKDNLEGKRFLLVLDDVWNKESKQWESLKECFSKVSGNNGNVILVTTRSQETASMMETRRGGRHVLKGLENEDCWSIILDIVQSRNDEESISKKLEVLGTEIAEKCGGC</sequence>
<evidence type="ECO:0000256" key="3">
    <source>
        <dbReference type="ARBA" id="ARBA00022821"/>
    </source>
</evidence>
<dbReference type="OrthoDB" id="1933539at2759"/>
<dbReference type="GO" id="GO:0043531">
    <property type="term" value="F:ADP binding"/>
    <property type="evidence" value="ECO:0007669"/>
    <property type="project" value="InterPro"/>
</dbReference>
<dbReference type="GO" id="GO:0005524">
    <property type="term" value="F:ATP binding"/>
    <property type="evidence" value="ECO:0007669"/>
    <property type="project" value="UniProtKB-KW"/>
</dbReference>
<dbReference type="AlphaFoldDB" id="A0A9Q0J8R9"/>
<dbReference type="PANTHER" id="PTHR36766">
    <property type="entry name" value="PLANT BROAD-SPECTRUM MILDEW RESISTANCE PROTEIN RPW8"/>
    <property type="match status" value="1"/>
</dbReference>
<keyword evidence="4" id="KW-0067">ATP-binding</keyword>
<evidence type="ECO:0000313" key="7">
    <source>
        <dbReference type="EMBL" id="KAJ4833671.1"/>
    </source>
</evidence>
<evidence type="ECO:0000259" key="5">
    <source>
        <dbReference type="Pfam" id="PF00931"/>
    </source>
</evidence>
<dbReference type="InterPro" id="IPR002182">
    <property type="entry name" value="NB-ARC"/>
</dbReference>
<evidence type="ECO:0000256" key="4">
    <source>
        <dbReference type="ARBA" id="ARBA00022840"/>
    </source>
</evidence>
<gene>
    <name evidence="7" type="ORF">Tsubulata_022889</name>
</gene>
<proteinExistence type="predicted"/>
<dbReference type="GO" id="GO:0006952">
    <property type="term" value="P:defense response"/>
    <property type="evidence" value="ECO:0007669"/>
    <property type="project" value="UniProtKB-KW"/>
</dbReference>
<feature type="domain" description="Disease resistance N-terminal" evidence="6">
    <location>
        <begin position="5"/>
        <end position="86"/>
    </location>
</feature>
<dbReference type="CDD" id="cd14798">
    <property type="entry name" value="RX-CC_like"/>
    <property type="match status" value="1"/>
</dbReference>
<name>A0A9Q0J8R9_9ROSI</name>
<organism evidence="7 8">
    <name type="scientific">Turnera subulata</name>
    <dbReference type="NCBI Taxonomy" id="218843"/>
    <lineage>
        <taxon>Eukaryota</taxon>
        <taxon>Viridiplantae</taxon>
        <taxon>Streptophyta</taxon>
        <taxon>Embryophyta</taxon>
        <taxon>Tracheophyta</taxon>
        <taxon>Spermatophyta</taxon>
        <taxon>Magnoliopsida</taxon>
        <taxon>eudicotyledons</taxon>
        <taxon>Gunneridae</taxon>
        <taxon>Pentapetalae</taxon>
        <taxon>rosids</taxon>
        <taxon>fabids</taxon>
        <taxon>Malpighiales</taxon>
        <taxon>Passifloraceae</taxon>
        <taxon>Turnera</taxon>
    </lineage>
</organism>
<evidence type="ECO:0000313" key="8">
    <source>
        <dbReference type="Proteomes" id="UP001141552"/>
    </source>
</evidence>
<dbReference type="Pfam" id="PF18052">
    <property type="entry name" value="Rx_N"/>
    <property type="match status" value="1"/>
</dbReference>
<dbReference type="PANTHER" id="PTHR36766:SF70">
    <property type="entry name" value="DISEASE RESISTANCE PROTEIN RGA4"/>
    <property type="match status" value="1"/>
</dbReference>
<evidence type="ECO:0000259" key="6">
    <source>
        <dbReference type="Pfam" id="PF18052"/>
    </source>
</evidence>
<keyword evidence="8" id="KW-1185">Reference proteome</keyword>
<evidence type="ECO:0000256" key="1">
    <source>
        <dbReference type="ARBA" id="ARBA00022737"/>
    </source>
</evidence>
<accession>A0A9Q0J8R9</accession>
<keyword evidence="1" id="KW-0677">Repeat</keyword>
<dbReference type="Pfam" id="PF00931">
    <property type="entry name" value="NB-ARC"/>
    <property type="match status" value="1"/>
</dbReference>
<dbReference type="EMBL" id="JAKUCV010004893">
    <property type="protein sequence ID" value="KAJ4833671.1"/>
    <property type="molecule type" value="Genomic_DNA"/>
</dbReference>